<evidence type="ECO:0000313" key="2">
    <source>
        <dbReference type="Proteomes" id="UP001196413"/>
    </source>
</evidence>
<dbReference type="EMBL" id="JAHQIW010000056">
    <property type="protein sequence ID" value="KAJ1345723.1"/>
    <property type="molecule type" value="Genomic_DNA"/>
</dbReference>
<protein>
    <submittedName>
        <fullName evidence="1">Uncharacterized protein</fullName>
    </submittedName>
</protein>
<reference evidence="1" key="1">
    <citation type="submission" date="2021-06" db="EMBL/GenBank/DDBJ databases">
        <title>Parelaphostrongylus tenuis whole genome reference sequence.</title>
        <authorList>
            <person name="Garwood T.J."/>
            <person name="Larsen P.A."/>
            <person name="Fountain-Jones N.M."/>
            <person name="Garbe J.R."/>
            <person name="Macchietto M.G."/>
            <person name="Kania S.A."/>
            <person name="Gerhold R.W."/>
            <person name="Richards J.E."/>
            <person name="Wolf T.M."/>
        </authorList>
    </citation>
    <scope>NUCLEOTIDE SEQUENCE</scope>
    <source>
        <strain evidence="1">MNPRO001-30</strain>
        <tissue evidence="1">Meninges</tissue>
    </source>
</reference>
<evidence type="ECO:0000313" key="1">
    <source>
        <dbReference type="EMBL" id="KAJ1345723.1"/>
    </source>
</evidence>
<organism evidence="1 2">
    <name type="scientific">Parelaphostrongylus tenuis</name>
    <name type="common">Meningeal worm</name>
    <dbReference type="NCBI Taxonomy" id="148309"/>
    <lineage>
        <taxon>Eukaryota</taxon>
        <taxon>Metazoa</taxon>
        <taxon>Ecdysozoa</taxon>
        <taxon>Nematoda</taxon>
        <taxon>Chromadorea</taxon>
        <taxon>Rhabditida</taxon>
        <taxon>Rhabditina</taxon>
        <taxon>Rhabditomorpha</taxon>
        <taxon>Strongyloidea</taxon>
        <taxon>Metastrongylidae</taxon>
        <taxon>Parelaphostrongylus</taxon>
    </lineage>
</organism>
<dbReference type="AlphaFoldDB" id="A0AAD5LVY4"/>
<comment type="caution">
    <text evidence="1">The sequence shown here is derived from an EMBL/GenBank/DDBJ whole genome shotgun (WGS) entry which is preliminary data.</text>
</comment>
<accession>A0AAD5LVY4</accession>
<proteinExistence type="predicted"/>
<name>A0AAD5LVY4_PARTN</name>
<gene>
    <name evidence="1" type="ORF">KIN20_000319</name>
</gene>
<keyword evidence="2" id="KW-1185">Reference proteome</keyword>
<sequence>MAVACAGVLVDKPRTDLTTSRQRTSLGENTAFGLTDADVTVNVSKGQLLFDNNKDGKLIQRRKSYKEFSTQPLNCSSNYDKECSENSARIINMHNVGDLFPGTEQDVSYV</sequence>
<dbReference type="Proteomes" id="UP001196413">
    <property type="component" value="Unassembled WGS sequence"/>
</dbReference>